<dbReference type="RefSeq" id="XP_020116484.1">
    <property type="nucleotide sequence ID" value="XM_020263412.1"/>
</dbReference>
<protein>
    <submittedName>
        <fullName evidence="4">Uncharacterized protein</fullName>
    </submittedName>
</protein>
<dbReference type="GeneID" id="31008271"/>
<dbReference type="AlphaFoldDB" id="A0A1Q5Q829"/>
<feature type="transmembrane region" description="Helical" evidence="3">
    <location>
        <begin position="114"/>
        <end position="140"/>
    </location>
</feature>
<feature type="region of interest" description="Disordered" evidence="2">
    <location>
        <begin position="815"/>
        <end position="839"/>
    </location>
</feature>
<sequence length="839" mass="96448">MERFLELLTSFLREAALCAVIELFISISYETPMVSVGELIIYPVLPKLTTCRHEAVVYSMYGLSLYWMYEFFCAFSKLPLSSRRESILRSLSYGFISANDYNQGFYDDWWDIKYLFVISMHYLSMVALCCFIALSTLCGLMIQSHLPTWKILFRPASICSAWVCDVLGLIGQAMRIGQSALLCFLDWFLYEDPISLIVSSTGLIISDILSAIWATSALVPTQFSTRLGASTIISGSPDDSVALAWYWKDVIPSHSWKSYIVEWLGVTLQPYRIGFSKWYSNRFEDDKLHHFPLLTIPVAMGLVFYACKLLWEDKPRRLVKIERIVEETLLNHAVIHDYESHLSRSMNKTDEFMQILAAQSQSLADALTQRKKMLNQYKTLEVAVEKSCSNVSAQGQRFQQFVKENMALHRENEDLQRRYLRLANDLEGQKEKIQLLNTQLAASNDENSNLHQQKIELKHKLDYMREAKLAADSMVTAAEKKAALEVSMLRQQKAELKEQFNNINKAKSAADATTTEVEKKAASEISKLNEDMEMLRQENATIQQTYQELLRERQVLVEAKSVAEDTVRSYASEIESLRISSQTSQEESQFLQVKIAEFEAELMARSQIAEEAVRHLHTETANLNDQYNAKAKELESMKTREDYTKKVNRNRDIQMRKLHRLRQKKVLIMKHTFMTHQQRLSMDIESVRKDNQRLEHRLVQLDPTLIGHTQVIHDQRKDNEVQQLRQQLQQQRARNLVLDGEVKRLEDENVQFRTRAAATGPSMAIDPQLESAFSTSTSSATREISDSDHVVTLRNELRSKDEEIQRLQIQLSNAKLARKGTGSNPFMPSSHGRGRGQGT</sequence>
<keyword evidence="3" id="KW-0472">Membrane</keyword>
<feature type="coiled-coil region" evidence="1">
    <location>
        <begin position="398"/>
        <end position="453"/>
    </location>
</feature>
<accession>A0A1Q5Q829</accession>
<dbReference type="STRING" id="1441469.A0A1Q5Q829"/>
<keyword evidence="1" id="KW-0175">Coiled coil</keyword>
<dbReference type="Proteomes" id="UP000214365">
    <property type="component" value="Unassembled WGS sequence"/>
</dbReference>
<evidence type="ECO:0000313" key="4">
    <source>
        <dbReference type="EMBL" id="OKL56363.1"/>
    </source>
</evidence>
<feature type="coiled-coil region" evidence="1">
    <location>
        <begin position="479"/>
        <end position="552"/>
    </location>
</feature>
<name>A0A1Q5Q829_TALAT</name>
<evidence type="ECO:0000256" key="3">
    <source>
        <dbReference type="SAM" id="Phobius"/>
    </source>
</evidence>
<keyword evidence="3" id="KW-0812">Transmembrane</keyword>
<proteinExistence type="predicted"/>
<reference evidence="4 5" key="1">
    <citation type="submission" date="2015-06" db="EMBL/GenBank/DDBJ databases">
        <title>Talaromyces atroroseus IBT 11181 draft genome.</title>
        <authorList>
            <person name="Rasmussen K.B."/>
            <person name="Rasmussen S."/>
            <person name="Petersen B."/>
            <person name="Sicheritz-Ponten T."/>
            <person name="Mortensen U.H."/>
            <person name="Thrane U."/>
        </authorList>
    </citation>
    <scope>NUCLEOTIDE SEQUENCE [LARGE SCALE GENOMIC DNA]</scope>
    <source>
        <strain evidence="4 5">IBT 11181</strain>
    </source>
</reference>
<evidence type="ECO:0000313" key="5">
    <source>
        <dbReference type="Proteomes" id="UP000214365"/>
    </source>
</evidence>
<organism evidence="4 5">
    <name type="scientific">Talaromyces atroroseus</name>
    <dbReference type="NCBI Taxonomy" id="1441469"/>
    <lineage>
        <taxon>Eukaryota</taxon>
        <taxon>Fungi</taxon>
        <taxon>Dikarya</taxon>
        <taxon>Ascomycota</taxon>
        <taxon>Pezizomycotina</taxon>
        <taxon>Eurotiomycetes</taxon>
        <taxon>Eurotiomycetidae</taxon>
        <taxon>Eurotiales</taxon>
        <taxon>Trichocomaceae</taxon>
        <taxon>Talaromyces</taxon>
        <taxon>Talaromyces sect. Trachyspermi</taxon>
    </lineage>
</organism>
<keyword evidence="5" id="KW-1185">Reference proteome</keyword>
<keyword evidence="3" id="KW-1133">Transmembrane helix</keyword>
<comment type="caution">
    <text evidence="4">The sequence shown here is derived from an EMBL/GenBank/DDBJ whole genome shotgun (WGS) entry which is preliminary data.</text>
</comment>
<evidence type="ECO:0000256" key="1">
    <source>
        <dbReference type="SAM" id="Coils"/>
    </source>
</evidence>
<evidence type="ECO:0000256" key="2">
    <source>
        <dbReference type="SAM" id="MobiDB-lite"/>
    </source>
</evidence>
<gene>
    <name evidence="4" type="ORF">UA08_08515</name>
</gene>
<dbReference type="OrthoDB" id="4227163at2759"/>
<feature type="coiled-coil region" evidence="1">
    <location>
        <begin position="677"/>
        <end position="748"/>
    </location>
</feature>
<dbReference type="EMBL" id="LFMY01000015">
    <property type="protein sequence ID" value="OKL56363.1"/>
    <property type="molecule type" value="Genomic_DNA"/>
</dbReference>